<name>A0A6B0SWF3_9EURY</name>
<proteinExistence type="predicted"/>
<dbReference type="PROSITE" id="PS51257">
    <property type="entry name" value="PROKAR_LIPOPROTEIN"/>
    <property type="match status" value="1"/>
</dbReference>
<evidence type="ECO:0000313" key="1">
    <source>
        <dbReference type="EMBL" id="MXR21799.1"/>
    </source>
</evidence>
<dbReference type="RefSeq" id="WP_159527238.1">
    <property type="nucleotide sequence ID" value="NZ_WUUU01000152.1"/>
</dbReference>
<comment type="caution">
    <text evidence="1">The sequence shown here is derived from an EMBL/GenBank/DDBJ whole genome shotgun (WGS) entry which is preliminary data.</text>
</comment>
<dbReference type="InterPro" id="IPR045396">
    <property type="entry name" value="DUF6517"/>
</dbReference>
<sequence>MDRRRFLGVAGVAGLGALAGCMNALGTVAPPQVPQDELDEGGWTQTDRSEDTVFDEDYGPVTVTAKSTTLTFEDEELAAEVTEKTLDQIDGRLAIYSASHINFSPDLNNLPGSVGREEVISEVESAAKEQFKAQMEDNGLENVTETGEEAFETDSGASPGLTTYSAEFPVGTLEYDTGGETLGIDVGAIEVAGDLAVWNVGDYVVVAGGAYPAENFAKTTEKTLSEAISVTIDIDLGLTPDEYAAEVRGLMAATR</sequence>
<dbReference type="AlphaFoldDB" id="A0A6B0SWF3"/>
<keyword evidence="2" id="KW-1185">Reference proteome</keyword>
<gene>
    <name evidence="1" type="ORF">GRX66_14730</name>
</gene>
<reference evidence="1 2" key="1">
    <citation type="submission" date="2019-12" db="EMBL/GenBank/DDBJ databases">
        <title>Isolation and characterization of three novel carbon monoxide-oxidizing members of Halobacteria from salione crusts and soils.</title>
        <authorList>
            <person name="Myers M.R."/>
            <person name="King G.M."/>
        </authorList>
    </citation>
    <scope>NUCLEOTIDE SEQUENCE [LARGE SCALE GENOMIC DNA]</scope>
    <source>
        <strain evidence="1 2">PCN9</strain>
    </source>
</reference>
<dbReference type="EMBL" id="WUUU01000152">
    <property type="protein sequence ID" value="MXR21799.1"/>
    <property type="molecule type" value="Genomic_DNA"/>
</dbReference>
<organism evidence="1 2">
    <name type="scientific">Halobacterium bonnevillei</name>
    <dbReference type="NCBI Taxonomy" id="2692200"/>
    <lineage>
        <taxon>Archaea</taxon>
        <taxon>Methanobacteriati</taxon>
        <taxon>Methanobacteriota</taxon>
        <taxon>Stenosarchaea group</taxon>
        <taxon>Halobacteria</taxon>
        <taxon>Halobacteriales</taxon>
        <taxon>Halobacteriaceae</taxon>
        <taxon>Halobacterium</taxon>
    </lineage>
</organism>
<evidence type="ECO:0000313" key="2">
    <source>
        <dbReference type="Proteomes" id="UP000471521"/>
    </source>
</evidence>
<dbReference type="Proteomes" id="UP000471521">
    <property type="component" value="Unassembled WGS sequence"/>
</dbReference>
<accession>A0A6B0SWF3</accession>
<protein>
    <submittedName>
        <fullName evidence="1">Uncharacterized protein</fullName>
    </submittedName>
</protein>
<dbReference type="OrthoDB" id="271308at2157"/>
<dbReference type="Pfam" id="PF20127">
    <property type="entry name" value="DUF6517"/>
    <property type="match status" value="1"/>
</dbReference>